<sequence>MKIQNPIISGFHPDPCICRVEDTYYLATSTFEWYPGVEILSSHDLAHWTIVSRPLIDKKHLNLRGIPDSAGIWAPALSYSDGKFWLVYTIAYQIDGNYKDVKNYLTTSSTINGEWSDPIFLNASGFDPSLFHDDDGKKYIINPRWDYRPLPSKTKFSGLVLQEYDLMDRKLISEPVLIHKGSAVGGTEGPHLMKKDGWYYILAAEGGTGRHHSISVSRSKNLFGPYELSPFSPLITAYHYPDNPLQKSGHGNLVQSPTGDWYLVHLCSRYYGSGQFSPLGRETALQEIVWEYGWPRLRHGSNEPQVTVQVPESSETETNGGGTTNNTYETFEKPTLGAEWITLRTPFEEKISLIENPGKLRIHGGDSLTSVFNQSLVARRWQSVNFLAETSLDFNPETYQQLAGLVCYYNTKCWIFLGVSRDEHSGRRVVSITTNDNGTITEPLRGLYGYLNDSEPVFLQMNVQNAKIRCLYGTDGRSFTPLGEWFDGQKLSDQHVSGWAYTGAVVGLTAIDFDTKNSYADFDYFQYKETQK</sequence>
<dbReference type="InterPro" id="IPR041542">
    <property type="entry name" value="GH43_C2"/>
</dbReference>
<protein>
    <submittedName>
        <fullName evidence="7">Glycoside hydrolase family 43 protein</fullName>
    </submittedName>
</protein>
<reference evidence="8" key="1">
    <citation type="journal article" date="2019" name="Int. J. Syst. Evol. Microbiol.">
        <title>The Global Catalogue of Microorganisms (GCM) 10K type strain sequencing project: providing services to taxonomists for standard genome sequencing and annotation.</title>
        <authorList>
            <consortium name="The Broad Institute Genomics Platform"/>
            <consortium name="The Broad Institute Genome Sequencing Center for Infectious Disease"/>
            <person name="Wu L."/>
            <person name="Ma J."/>
        </authorList>
    </citation>
    <scope>NUCLEOTIDE SEQUENCE [LARGE SCALE GENOMIC DNA]</scope>
    <source>
        <strain evidence="8">TISTR 2466</strain>
    </source>
</reference>
<evidence type="ECO:0000256" key="1">
    <source>
        <dbReference type="ARBA" id="ARBA00009865"/>
    </source>
</evidence>
<proteinExistence type="inferred from homology"/>
<accession>A0ABW5S2C0</accession>
<evidence type="ECO:0000256" key="5">
    <source>
        <dbReference type="SAM" id="MobiDB-lite"/>
    </source>
</evidence>
<evidence type="ECO:0000313" key="7">
    <source>
        <dbReference type="EMBL" id="MFD2693172.1"/>
    </source>
</evidence>
<dbReference type="InterPro" id="IPR023296">
    <property type="entry name" value="Glyco_hydro_beta-prop_sf"/>
</dbReference>
<dbReference type="PANTHER" id="PTHR42812:SF12">
    <property type="entry name" value="BETA-XYLOSIDASE-RELATED"/>
    <property type="match status" value="1"/>
</dbReference>
<feature type="compositionally biased region" description="Polar residues" evidence="5">
    <location>
        <begin position="304"/>
        <end position="313"/>
    </location>
</feature>
<evidence type="ECO:0000256" key="3">
    <source>
        <dbReference type="ARBA" id="ARBA00023295"/>
    </source>
</evidence>
<dbReference type="PANTHER" id="PTHR42812">
    <property type="entry name" value="BETA-XYLOSIDASE"/>
    <property type="match status" value="1"/>
</dbReference>
<keyword evidence="3 4" id="KW-0326">Glycosidase</keyword>
<evidence type="ECO:0000313" key="8">
    <source>
        <dbReference type="Proteomes" id="UP001597399"/>
    </source>
</evidence>
<dbReference type="SUPFAM" id="SSF75005">
    <property type="entry name" value="Arabinanase/levansucrase/invertase"/>
    <property type="match status" value="1"/>
</dbReference>
<dbReference type="EMBL" id="JBHUMQ010000015">
    <property type="protein sequence ID" value="MFD2693172.1"/>
    <property type="molecule type" value="Genomic_DNA"/>
</dbReference>
<evidence type="ECO:0000256" key="2">
    <source>
        <dbReference type="ARBA" id="ARBA00022801"/>
    </source>
</evidence>
<dbReference type="Pfam" id="PF04616">
    <property type="entry name" value="Glyco_hydro_43"/>
    <property type="match status" value="1"/>
</dbReference>
<dbReference type="InterPro" id="IPR051795">
    <property type="entry name" value="Glycosyl_Hydrlase_43"/>
</dbReference>
<dbReference type="Proteomes" id="UP001597399">
    <property type="component" value="Unassembled WGS sequence"/>
</dbReference>
<evidence type="ECO:0000259" key="6">
    <source>
        <dbReference type="Pfam" id="PF17851"/>
    </source>
</evidence>
<dbReference type="SUPFAM" id="SSF49899">
    <property type="entry name" value="Concanavalin A-like lectins/glucanases"/>
    <property type="match status" value="1"/>
</dbReference>
<comment type="similarity">
    <text evidence="1 4">Belongs to the glycosyl hydrolase 43 family.</text>
</comment>
<dbReference type="RefSeq" id="WP_253058374.1">
    <property type="nucleotide sequence ID" value="NZ_JAMXWM010000002.1"/>
</dbReference>
<evidence type="ECO:0000256" key="4">
    <source>
        <dbReference type="RuleBase" id="RU361187"/>
    </source>
</evidence>
<organism evidence="7 8">
    <name type="scientific">Sporolactobacillus shoreicorticis</name>
    <dbReference type="NCBI Taxonomy" id="1923877"/>
    <lineage>
        <taxon>Bacteria</taxon>
        <taxon>Bacillati</taxon>
        <taxon>Bacillota</taxon>
        <taxon>Bacilli</taxon>
        <taxon>Bacillales</taxon>
        <taxon>Sporolactobacillaceae</taxon>
        <taxon>Sporolactobacillus</taxon>
    </lineage>
</organism>
<dbReference type="Pfam" id="PF17851">
    <property type="entry name" value="GH43_C2"/>
    <property type="match status" value="1"/>
</dbReference>
<dbReference type="InterPro" id="IPR006710">
    <property type="entry name" value="Glyco_hydro_43"/>
</dbReference>
<feature type="domain" description="Beta-xylosidase C-terminal Concanavalin A-like" evidence="6">
    <location>
        <begin position="330"/>
        <end position="528"/>
    </location>
</feature>
<name>A0ABW5S2C0_9BACL</name>
<dbReference type="Gene3D" id="2.115.10.20">
    <property type="entry name" value="Glycosyl hydrolase domain, family 43"/>
    <property type="match status" value="1"/>
</dbReference>
<feature type="region of interest" description="Disordered" evidence="5">
    <location>
        <begin position="304"/>
        <end position="328"/>
    </location>
</feature>
<keyword evidence="8" id="KW-1185">Reference proteome</keyword>
<keyword evidence="2 4" id="KW-0378">Hydrolase</keyword>
<dbReference type="InterPro" id="IPR013320">
    <property type="entry name" value="ConA-like_dom_sf"/>
</dbReference>
<dbReference type="Gene3D" id="2.60.120.200">
    <property type="match status" value="1"/>
</dbReference>
<dbReference type="GO" id="GO:0016787">
    <property type="term" value="F:hydrolase activity"/>
    <property type="evidence" value="ECO:0007669"/>
    <property type="project" value="UniProtKB-KW"/>
</dbReference>
<comment type="caution">
    <text evidence="7">The sequence shown here is derived from an EMBL/GenBank/DDBJ whole genome shotgun (WGS) entry which is preliminary data.</text>
</comment>
<gene>
    <name evidence="7" type="ORF">ACFSUE_05950</name>
</gene>
<dbReference type="CDD" id="cd09000">
    <property type="entry name" value="GH43_SXA-like"/>
    <property type="match status" value="1"/>
</dbReference>